<dbReference type="AlphaFoldDB" id="A0A923ND29"/>
<evidence type="ECO:0000259" key="1">
    <source>
        <dbReference type="PROSITE" id="PS51332"/>
    </source>
</evidence>
<comment type="caution">
    <text evidence="2">The sequence shown here is derived from an EMBL/GenBank/DDBJ whole genome shotgun (WGS) entry which is preliminary data.</text>
</comment>
<dbReference type="PROSITE" id="PS51332">
    <property type="entry name" value="B12_BINDING"/>
    <property type="match status" value="1"/>
</dbReference>
<dbReference type="CDD" id="cd02065">
    <property type="entry name" value="B12-binding_like"/>
    <property type="match status" value="1"/>
</dbReference>
<dbReference type="InterPro" id="IPR036724">
    <property type="entry name" value="Cobalamin-bd_sf"/>
</dbReference>
<dbReference type="RefSeq" id="WP_249286930.1">
    <property type="nucleotide sequence ID" value="NZ_JACRWC010000072.1"/>
</dbReference>
<dbReference type="EMBL" id="JACRWC010000072">
    <property type="protein sequence ID" value="MBC5999502.1"/>
    <property type="molecule type" value="Genomic_DNA"/>
</dbReference>
<dbReference type="InterPro" id="IPR006158">
    <property type="entry name" value="Cobalamin-bd"/>
</dbReference>
<accession>A0A923ND29</accession>
<dbReference type="Proteomes" id="UP000644115">
    <property type="component" value="Unassembled WGS sequence"/>
</dbReference>
<organism evidence="2 3">
    <name type="scientific">Lentihominibacter faecis</name>
    <dbReference type="NCBI Taxonomy" id="2764712"/>
    <lineage>
        <taxon>Bacteria</taxon>
        <taxon>Bacillati</taxon>
        <taxon>Bacillota</taxon>
        <taxon>Clostridia</taxon>
        <taxon>Peptostreptococcales</taxon>
        <taxon>Anaerovoracaceae</taxon>
        <taxon>Lentihominibacter</taxon>
    </lineage>
</organism>
<evidence type="ECO:0000313" key="3">
    <source>
        <dbReference type="Proteomes" id="UP000644115"/>
    </source>
</evidence>
<dbReference type="SUPFAM" id="SSF52242">
    <property type="entry name" value="Cobalamin (vitamin B12)-binding domain"/>
    <property type="match status" value="1"/>
</dbReference>
<reference evidence="2" key="1">
    <citation type="submission" date="2020-08" db="EMBL/GenBank/DDBJ databases">
        <authorList>
            <person name="Liu C."/>
            <person name="Sun Q."/>
        </authorList>
    </citation>
    <scope>NUCLEOTIDE SEQUENCE</scope>
    <source>
        <strain evidence="2">BX16</strain>
    </source>
</reference>
<dbReference type="GO" id="GO:0046872">
    <property type="term" value="F:metal ion binding"/>
    <property type="evidence" value="ECO:0007669"/>
    <property type="project" value="InterPro"/>
</dbReference>
<protein>
    <submittedName>
        <fullName evidence="2">Cobalamin B12-binding domain-containing protein</fullName>
    </submittedName>
</protein>
<name>A0A923ND29_9FIRM</name>
<sequence length="593" mass="66625">MSKVLDQTNREYLASLIPKDIPDWKASWEEGYKIGQGIEIMETPFMKKYGVKSDAEYRLQQAAQGKLTYQINMGLASVEDEAAGLREAEKFNEETGLRISFAHQLPKNIVGTPKDKRDGVPTALGFDLNELSDWTAITQASTIEAIFADNHLGYPNAVETTINALKAGSRYQGMFGMFQQVAPGCPDEVWNMNENVKALGIVASKWDDQIIVNSNQDDSLPAYCMDLTSYLAWAKWERYVVTDLCKARYAFSFGNLTSNLIHKAAMWLAASDTFRLDDQPGIEFIYPNTVDHWDHHLHSNYGFQIPEALMLNLVERKFKTGGSFLSVPISEKVAIPTVPEMLDMTGACQRTDEAAPYFEQMMDWTIVEETRDKIKEYSEIMFQNFMNGMEEAGIDITNPIEMMVVLKKMDPTKFEQLFHPSVVQDGKDRVEPMLPAALWSVSENMSLGIIDKLKGTACEEKLKGKRVCIVSGDLHYFGLYVMSRVLEELGADVLYGGNSMDAIDVLDLADEHGIKNIGISLHNGQALPYARLLKKLAEERGREYNFYLGGALTSFLHEDDEVPVDVTEYIEEMGLHTTSSVEELAIALAHQED</sequence>
<dbReference type="GO" id="GO:0031419">
    <property type="term" value="F:cobalamin binding"/>
    <property type="evidence" value="ECO:0007669"/>
    <property type="project" value="InterPro"/>
</dbReference>
<proteinExistence type="predicted"/>
<gene>
    <name evidence="2" type="ORF">H8876_05765</name>
</gene>
<dbReference type="Gene3D" id="3.40.50.280">
    <property type="entry name" value="Cobalamin-binding domain"/>
    <property type="match status" value="1"/>
</dbReference>
<dbReference type="Pfam" id="PF02310">
    <property type="entry name" value="B12-binding"/>
    <property type="match status" value="1"/>
</dbReference>
<feature type="domain" description="B12-binding" evidence="1">
    <location>
        <begin position="462"/>
        <end position="593"/>
    </location>
</feature>
<evidence type="ECO:0000313" key="2">
    <source>
        <dbReference type="EMBL" id="MBC5999502.1"/>
    </source>
</evidence>
<keyword evidence="3" id="KW-1185">Reference proteome</keyword>